<dbReference type="SUPFAM" id="SSF46894">
    <property type="entry name" value="C-terminal effector domain of the bipartite response regulators"/>
    <property type="match status" value="1"/>
</dbReference>
<dbReference type="EMBL" id="LNYH01000137">
    <property type="protein sequence ID" value="KTD15923.1"/>
    <property type="molecule type" value="Genomic_DNA"/>
</dbReference>
<name>A0A0W0V719_9GAMM</name>
<evidence type="ECO:0000256" key="1">
    <source>
        <dbReference type="ARBA" id="ARBA00022553"/>
    </source>
</evidence>
<evidence type="ECO:0000256" key="5">
    <source>
        <dbReference type="ARBA" id="ARBA00023163"/>
    </source>
</evidence>
<keyword evidence="2" id="KW-0902">Two-component regulatory system</keyword>
<dbReference type="PROSITE" id="PS00622">
    <property type="entry name" value="HTH_LUXR_1"/>
    <property type="match status" value="1"/>
</dbReference>
<keyword evidence="3" id="KW-0805">Transcription regulation</keyword>
<evidence type="ECO:0000256" key="4">
    <source>
        <dbReference type="ARBA" id="ARBA00023125"/>
    </source>
</evidence>
<dbReference type="InterPro" id="IPR001789">
    <property type="entry name" value="Sig_transdc_resp-reg_receiver"/>
</dbReference>
<evidence type="ECO:0000313" key="10">
    <source>
        <dbReference type="Proteomes" id="UP000054761"/>
    </source>
</evidence>
<protein>
    <submittedName>
        <fullName evidence="9">Response regulator GacA</fullName>
    </submittedName>
</protein>
<evidence type="ECO:0000256" key="6">
    <source>
        <dbReference type="PROSITE-ProRule" id="PRU00169"/>
    </source>
</evidence>
<dbReference type="InterPro" id="IPR000792">
    <property type="entry name" value="Tscrpt_reg_LuxR_C"/>
</dbReference>
<dbReference type="InterPro" id="IPR039420">
    <property type="entry name" value="WalR-like"/>
</dbReference>
<dbReference type="PATRIC" id="fig|454.4.peg.2442"/>
<dbReference type="AlphaFoldDB" id="A0A0W0V719"/>
<feature type="domain" description="Response regulatory" evidence="8">
    <location>
        <begin position="24"/>
        <end position="140"/>
    </location>
</feature>
<gene>
    <name evidence="9" type="ORF">Lisr_2235</name>
</gene>
<dbReference type="CDD" id="cd06170">
    <property type="entry name" value="LuxR_C_like"/>
    <property type="match status" value="1"/>
</dbReference>
<keyword evidence="4" id="KW-0238">DNA-binding</keyword>
<evidence type="ECO:0000313" key="9">
    <source>
        <dbReference type="EMBL" id="KTD15923.1"/>
    </source>
</evidence>
<evidence type="ECO:0000256" key="2">
    <source>
        <dbReference type="ARBA" id="ARBA00023012"/>
    </source>
</evidence>
<dbReference type="PANTHER" id="PTHR43214">
    <property type="entry name" value="TWO-COMPONENT RESPONSE REGULATOR"/>
    <property type="match status" value="1"/>
</dbReference>
<feature type="modified residue" description="4-aspartylphosphate" evidence="6">
    <location>
        <position position="75"/>
    </location>
</feature>
<comment type="caution">
    <text evidence="9">The sequence shown here is derived from an EMBL/GenBank/DDBJ whole genome shotgun (WGS) entry which is preliminary data.</text>
</comment>
<evidence type="ECO:0000256" key="3">
    <source>
        <dbReference type="ARBA" id="ARBA00023015"/>
    </source>
</evidence>
<sequence length="239" mass="27164">MTPANIIQLYLFIDFVVKEHDLIKVLIVDDHALVRMGIRRLLEDLPDVEVVADAESGEQALLLVKKHFPDVLLLDMKMPGIDGWEVTRRLKKTNPAIKVIAVTAMSTEPLPARILQLGAMGYLTKESGAEEMASAIRTVAKGKKYLSAEIAQRMAINSLQERGSPFDRLSEREMQVMLMITSGMNVQEIAERLFLSSKTINGYRYRMFDKLEITNDVELTYLAMKHRIIEQPIDFQDEN</sequence>
<proteinExistence type="predicted"/>
<dbReference type="SMART" id="SM00421">
    <property type="entry name" value="HTH_LUXR"/>
    <property type="match status" value="1"/>
</dbReference>
<dbReference type="GO" id="GO:0000160">
    <property type="term" value="P:phosphorelay signal transduction system"/>
    <property type="evidence" value="ECO:0007669"/>
    <property type="project" value="UniProtKB-KW"/>
</dbReference>
<feature type="domain" description="HTH luxR-type" evidence="7">
    <location>
        <begin position="162"/>
        <end position="227"/>
    </location>
</feature>
<keyword evidence="10" id="KW-1185">Reference proteome</keyword>
<dbReference type="InterPro" id="IPR011006">
    <property type="entry name" value="CheY-like_superfamily"/>
</dbReference>
<dbReference type="Pfam" id="PF00072">
    <property type="entry name" value="Response_reg"/>
    <property type="match status" value="1"/>
</dbReference>
<dbReference type="PANTHER" id="PTHR43214:SF3">
    <property type="entry name" value="RESPONSE REGULATOR UVRY"/>
    <property type="match status" value="1"/>
</dbReference>
<dbReference type="PROSITE" id="PS50043">
    <property type="entry name" value="HTH_LUXR_2"/>
    <property type="match status" value="1"/>
</dbReference>
<dbReference type="InterPro" id="IPR016032">
    <property type="entry name" value="Sig_transdc_resp-reg_C-effctor"/>
</dbReference>
<keyword evidence="5" id="KW-0804">Transcription</keyword>
<dbReference type="GO" id="GO:0003677">
    <property type="term" value="F:DNA binding"/>
    <property type="evidence" value="ECO:0007669"/>
    <property type="project" value="UniProtKB-KW"/>
</dbReference>
<evidence type="ECO:0000259" key="8">
    <source>
        <dbReference type="PROSITE" id="PS50110"/>
    </source>
</evidence>
<dbReference type="SMART" id="SM00448">
    <property type="entry name" value="REC"/>
    <property type="match status" value="1"/>
</dbReference>
<dbReference type="SUPFAM" id="SSF52172">
    <property type="entry name" value="CheY-like"/>
    <property type="match status" value="1"/>
</dbReference>
<dbReference type="Pfam" id="PF00196">
    <property type="entry name" value="GerE"/>
    <property type="match status" value="1"/>
</dbReference>
<dbReference type="PROSITE" id="PS50110">
    <property type="entry name" value="RESPONSE_REGULATORY"/>
    <property type="match status" value="1"/>
</dbReference>
<dbReference type="InterPro" id="IPR058245">
    <property type="entry name" value="NreC/VraR/RcsB-like_REC"/>
</dbReference>
<dbReference type="CDD" id="cd17535">
    <property type="entry name" value="REC_NarL-like"/>
    <property type="match status" value="1"/>
</dbReference>
<dbReference type="GO" id="GO:0006355">
    <property type="term" value="P:regulation of DNA-templated transcription"/>
    <property type="evidence" value="ECO:0007669"/>
    <property type="project" value="InterPro"/>
</dbReference>
<evidence type="ECO:0000259" key="7">
    <source>
        <dbReference type="PROSITE" id="PS50043"/>
    </source>
</evidence>
<dbReference type="Proteomes" id="UP000054761">
    <property type="component" value="Unassembled WGS sequence"/>
</dbReference>
<dbReference type="Gene3D" id="3.40.50.2300">
    <property type="match status" value="1"/>
</dbReference>
<reference evidence="9 10" key="1">
    <citation type="submission" date="2015-11" db="EMBL/GenBank/DDBJ databases">
        <title>Genomic analysis of 38 Legionella species identifies large and diverse effector repertoires.</title>
        <authorList>
            <person name="Burstein D."/>
            <person name="Amaro F."/>
            <person name="Zusman T."/>
            <person name="Lifshitz Z."/>
            <person name="Cohen O."/>
            <person name="Gilbert J.A."/>
            <person name="Pupko T."/>
            <person name="Shuman H.A."/>
            <person name="Segal G."/>
        </authorList>
    </citation>
    <scope>NUCLEOTIDE SEQUENCE [LARGE SCALE GENOMIC DNA]</scope>
    <source>
        <strain evidence="9 10">Bercovier 4</strain>
    </source>
</reference>
<keyword evidence="1 6" id="KW-0597">Phosphoprotein</keyword>
<organism evidence="9 10">
    <name type="scientific">Legionella israelensis</name>
    <dbReference type="NCBI Taxonomy" id="454"/>
    <lineage>
        <taxon>Bacteria</taxon>
        <taxon>Pseudomonadati</taxon>
        <taxon>Pseudomonadota</taxon>
        <taxon>Gammaproteobacteria</taxon>
        <taxon>Legionellales</taxon>
        <taxon>Legionellaceae</taxon>
        <taxon>Legionella</taxon>
    </lineage>
</organism>
<dbReference type="PRINTS" id="PR00038">
    <property type="entry name" value="HTHLUXR"/>
</dbReference>
<dbReference type="STRING" id="454.Lisr_2235"/>
<accession>A0A0W0V719</accession>